<evidence type="ECO:0000313" key="2">
    <source>
        <dbReference type="EMBL" id="MER6434331.1"/>
    </source>
</evidence>
<sequence>MEIDAGKRDGLTSIEREEMGALRRENRRSAGGRRHPQACDGFLRDGDPVNVDPFIEAEKSAGHNVKRTCGLLKVG</sequence>
<dbReference type="Proteomes" id="UP001470023">
    <property type="component" value="Unassembled WGS sequence"/>
</dbReference>
<name>A0ABV1UMA2_9ACTN</name>
<feature type="region of interest" description="Disordered" evidence="1">
    <location>
        <begin position="1"/>
        <end position="45"/>
    </location>
</feature>
<dbReference type="EMBL" id="JBEPAZ010000100">
    <property type="protein sequence ID" value="MER6434331.1"/>
    <property type="molecule type" value="Genomic_DNA"/>
</dbReference>
<organism evidence="2 3">
    <name type="scientific">Streptomyces sp. 900105245</name>
    <dbReference type="NCBI Taxonomy" id="3154379"/>
    <lineage>
        <taxon>Bacteria</taxon>
        <taxon>Bacillati</taxon>
        <taxon>Actinomycetota</taxon>
        <taxon>Actinomycetes</taxon>
        <taxon>Kitasatosporales</taxon>
        <taxon>Streptomycetaceae</taxon>
        <taxon>Streptomyces</taxon>
    </lineage>
</organism>
<gene>
    <name evidence="2" type="ORF">ABT272_42765</name>
</gene>
<protein>
    <submittedName>
        <fullName evidence="2">Uncharacterized protein</fullName>
    </submittedName>
</protein>
<reference evidence="2 3" key="1">
    <citation type="submission" date="2024-06" db="EMBL/GenBank/DDBJ databases">
        <title>The Natural Products Discovery Center: Release of the First 8490 Sequenced Strains for Exploring Actinobacteria Biosynthetic Diversity.</title>
        <authorList>
            <person name="Kalkreuter E."/>
            <person name="Kautsar S.A."/>
            <person name="Yang D."/>
            <person name="Bader C.D."/>
            <person name="Teijaro C.N."/>
            <person name="Fluegel L."/>
            <person name="Davis C.M."/>
            <person name="Simpson J.R."/>
            <person name="Lauterbach L."/>
            <person name="Steele A.D."/>
            <person name="Gui C."/>
            <person name="Meng S."/>
            <person name="Li G."/>
            <person name="Viehrig K."/>
            <person name="Ye F."/>
            <person name="Su P."/>
            <person name="Kiefer A.F."/>
            <person name="Nichols A."/>
            <person name="Cepeda A.J."/>
            <person name="Yan W."/>
            <person name="Fan B."/>
            <person name="Jiang Y."/>
            <person name="Adhikari A."/>
            <person name="Zheng C.-J."/>
            <person name="Schuster L."/>
            <person name="Cowan T.M."/>
            <person name="Smanski M.J."/>
            <person name="Chevrette M.G."/>
            <person name="De Carvalho L.P.S."/>
            <person name="Shen B."/>
        </authorList>
    </citation>
    <scope>NUCLEOTIDE SEQUENCE [LARGE SCALE GENOMIC DNA]</scope>
    <source>
        <strain evidence="2 3">NPDC001166</strain>
    </source>
</reference>
<dbReference type="RefSeq" id="WP_352066179.1">
    <property type="nucleotide sequence ID" value="NZ_JBEPAZ010000100.1"/>
</dbReference>
<evidence type="ECO:0000313" key="3">
    <source>
        <dbReference type="Proteomes" id="UP001470023"/>
    </source>
</evidence>
<proteinExistence type="predicted"/>
<feature type="compositionally biased region" description="Basic and acidic residues" evidence="1">
    <location>
        <begin position="1"/>
        <end position="28"/>
    </location>
</feature>
<keyword evidence="3" id="KW-1185">Reference proteome</keyword>
<comment type="caution">
    <text evidence="2">The sequence shown here is derived from an EMBL/GenBank/DDBJ whole genome shotgun (WGS) entry which is preliminary data.</text>
</comment>
<evidence type="ECO:0000256" key="1">
    <source>
        <dbReference type="SAM" id="MobiDB-lite"/>
    </source>
</evidence>
<accession>A0ABV1UMA2</accession>